<feature type="domain" description="PAC" evidence="10">
    <location>
        <begin position="202"/>
        <end position="256"/>
    </location>
</feature>
<keyword evidence="5" id="KW-0418">Kinase</keyword>
<feature type="domain" description="PAS" evidence="9">
    <location>
        <begin position="257"/>
        <end position="327"/>
    </location>
</feature>
<dbReference type="Gene3D" id="1.10.287.130">
    <property type="match status" value="1"/>
</dbReference>
<dbReference type="Gene3D" id="3.30.450.20">
    <property type="entry name" value="PAS domain"/>
    <property type="match status" value="3"/>
</dbReference>
<dbReference type="Pfam" id="PF08448">
    <property type="entry name" value="PAS_4"/>
    <property type="match status" value="1"/>
</dbReference>
<dbReference type="OrthoDB" id="7179697at2"/>
<sequence length="610" mass="67636">MADDDLMAQAVSGLEIAIIVLDHEGIVLQSNPAACALLGYHTGQLTGERISALLPDHDSDSLDSRIVPPATSVKLGAVSARHRDGRQIDVAVHITAWQETDAPARHTLVLREITGELARDRERSAELLRARNAIRGAHIGVFEFDVVTKQAYVSEIWRELMGLSQDEAVDVQEEWRSRVHPDDREAADEPMRRLAHNLDSRSVSEYRLYSRDRSALRWFRSDIAVAERDADGNPTRIIGAQKDVTDRKEVEIALREIAQQFQSAFDHAPIGKAILDPDGRLLRVNAAIATLLGHAVEDLEGQPFSAILHPEEIDAGMADMRGVREGRRPTQRTERRLLHRTGSVIWADVDLAAVRNDKGAVVEIILQVVDATEQHRLQELKSEFVATVSHELRTPLTSIQGALKLFNAHTADRDLSAPERRLLEIAQQNCDRLALLVSDILDFEKFSKGDLELEIEAQDLRPLVETAVVDIRHMTGPRDVTVATRLPEAALRAPVDRTRFAQLMDNLLSNAAKFSDRGSQVEVTLDRDGDRARVVVRNRGKGIPAEFREAIFTPFAQAAPSLTREHGGTGLGLSICRQIVENLGGEIGFDSTPDAFTDFWFTLPLAESGQ</sequence>
<dbReference type="SUPFAM" id="SSF55874">
    <property type="entry name" value="ATPase domain of HSP90 chaperone/DNA topoisomerase II/histidine kinase"/>
    <property type="match status" value="1"/>
</dbReference>
<dbReference type="Pfam" id="PF00512">
    <property type="entry name" value="HisKA"/>
    <property type="match status" value="1"/>
</dbReference>
<dbReference type="EMBL" id="CP018076">
    <property type="protein sequence ID" value="APE43330.1"/>
    <property type="molecule type" value="Genomic_DNA"/>
</dbReference>
<dbReference type="InterPro" id="IPR000700">
    <property type="entry name" value="PAS-assoc_C"/>
</dbReference>
<keyword evidence="6" id="KW-0902">Two-component regulatory system</keyword>
<evidence type="ECO:0000259" key="9">
    <source>
        <dbReference type="PROSITE" id="PS50112"/>
    </source>
</evidence>
<comment type="catalytic activity">
    <reaction evidence="1">
        <text>ATP + protein L-histidine = ADP + protein N-phospho-L-histidine.</text>
        <dbReference type="EC" id="2.7.13.3"/>
    </reaction>
</comment>
<dbReference type="SUPFAM" id="SSF47384">
    <property type="entry name" value="Homodimeric domain of signal transducing histidine kinase"/>
    <property type="match status" value="1"/>
</dbReference>
<dbReference type="EC" id="2.7.13.3" evidence="2"/>
<dbReference type="InterPro" id="IPR003594">
    <property type="entry name" value="HATPase_dom"/>
</dbReference>
<evidence type="ECO:0000313" key="12">
    <source>
        <dbReference type="Proteomes" id="UP000181897"/>
    </source>
</evidence>
<dbReference type="SMART" id="SM00387">
    <property type="entry name" value="HATPase_c"/>
    <property type="match status" value="1"/>
</dbReference>
<keyword evidence="4" id="KW-0808">Transferase</keyword>
<feature type="domain" description="PAC" evidence="10">
    <location>
        <begin position="331"/>
        <end position="383"/>
    </location>
</feature>
<dbReference type="Pfam" id="PF13426">
    <property type="entry name" value="PAS_9"/>
    <property type="match status" value="1"/>
</dbReference>
<dbReference type="InterPro" id="IPR035965">
    <property type="entry name" value="PAS-like_dom_sf"/>
</dbReference>
<evidence type="ECO:0000256" key="7">
    <source>
        <dbReference type="ARBA" id="ARBA00023136"/>
    </source>
</evidence>
<dbReference type="InterPro" id="IPR013656">
    <property type="entry name" value="PAS_4"/>
</dbReference>
<protein>
    <recommendedName>
        <fullName evidence="2">histidine kinase</fullName>
        <ecNumber evidence="2">2.7.13.3</ecNumber>
    </recommendedName>
</protein>
<dbReference type="InterPro" id="IPR000014">
    <property type="entry name" value="PAS"/>
</dbReference>
<name>A0A1J0WG94_9RHOB</name>
<evidence type="ECO:0000256" key="2">
    <source>
        <dbReference type="ARBA" id="ARBA00012438"/>
    </source>
</evidence>
<dbReference type="SMART" id="SM00091">
    <property type="entry name" value="PAS"/>
    <property type="match status" value="3"/>
</dbReference>
<dbReference type="FunFam" id="3.30.565.10:FF:000006">
    <property type="entry name" value="Sensor histidine kinase WalK"/>
    <property type="match status" value="1"/>
</dbReference>
<dbReference type="NCBIfam" id="TIGR00229">
    <property type="entry name" value="sensory_box"/>
    <property type="match status" value="3"/>
</dbReference>
<dbReference type="CDD" id="cd00082">
    <property type="entry name" value="HisKA"/>
    <property type="match status" value="1"/>
</dbReference>
<dbReference type="InterPro" id="IPR001610">
    <property type="entry name" value="PAC"/>
</dbReference>
<dbReference type="InterPro" id="IPR036890">
    <property type="entry name" value="HATPase_C_sf"/>
</dbReference>
<dbReference type="RefSeq" id="WP_071971663.1">
    <property type="nucleotide sequence ID" value="NZ_CP018076.1"/>
</dbReference>
<evidence type="ECO:0000256" key="4">
    <source>
        <dbReference type="ARBA" id="ARBA00022679"/>
    </source>
</evidence>
<dbReference type="SMART" id="SM00086">
    <property type="entry name" value="PAC"/>
    <property type="match status" value="3"/>
</dbReference>
<evidence type="ECO:0000259" key="8">
    <source>
        <dbReference type="PROSITE" id="PS50109"/>
    </source>
</evidence>
<dbReference type="SMART" id="SM00388">
    <property type="entry name" value="HisKA"/>
    <property type="match status" value="1"/>
</dbReference>
<dbReference type="GO" id="GO:0000155">
    <property type="term" value="F:phosphorelay sensor kinase activity"/>
    <property type="evidence" value="ECO:0007669"/>
    <property type="project" value="InterPro"/>
</dbReference>
<evidence type="ECO:0000256" key="5">
    <source>
        <dbReference type="ARBA" id="ARBA00022777"/>
    </source>
</evidence>
<evidence type="ECO:0000313" key="11">
    <source>
        <dbReference type="EMBL" id="APE43330.1"/>
    </source>
</evidence>
<dbReference type="InterPro" id="IPR050736">
    <property type="entry name" value="Sensor_HK_Regulatory"/>
</dbReference>
<reference evidence="11 12" key="1">
    <citation type="submission" date="2016-11" db="EMBL/GenBank/DDBJ databases">
        <title>Complete genome sequence of Sulfitobacter sp. AM1-D1, a toxic bacteria associated with marine dinoflagellate Alexandrium minutum in East China Sea.</title>
        <authorList>
            <person name="Yang Q."/>
            <person name="Zhang X."/>
            <person name="Tian X."/>
        </authorList>
    </citation>
    <scope>NUCLEOTIDE SEQUENCE [LARGE SCALE GENOMIC DNA]</scope>
    <source>
        <strain evidence="11 12">AM1-D1</strain>
    </source>
</reference>
<gene>
    <name evidence="11" type="ORF">BOO69_07805</name>
</gene>
<dbReference type="SUPFAM" id="SSF55785">
    <property type="entry name" value="PYP-like sensor domain (PAS domain)"/>
    <property type="match status" value="3"/>
</dbReference>
<dbReference type="Gene3D" id="3.30.565.10">
    <property type="entry name" value="Histidine kinase-like ATPase, C-terminal domain"/>
    <property type="match status" value="1"/>
</dbReference>
<dbReference type="Proteomes" id="UP000181897">
    <property type="component" value="Chromosome"/>
</dbReference>
<keyword evidence="12" id="KW-1185">Reference proteome</keyword>
<feature type="domain" description="PAS" evidence="9">
    <location>
        <begin position="126"/>
        <end position="198"/>
    </location>
</feature>
<dbReference type="InterPro" id="IPR005467">
    <property type="entry name" value="His_kinase_dom"/>
</dbReference>
<evidence type="ECO:0000259" key="10">
    <source>
        <dbReference type="PROSITE" id="PS50113"/>
    </source>
</evidence>
<dbReference type="STRING" id="1917485.BOO69_07805"/>
<keyword evidence="3" id="KW-0597">Phosphoprotein</keyword>
<feature type="domain" description="PAS" evidence="9">
    <location>
        <begin position="3"/>
        <end position="66"/>
    </location>
</feature>
<dbReference type="InterPro" id="IPR003661">
    <property type="entry name" value="HisK_dim/P_dom"/>
</dbReference>
<dbReference type="PRINTS" id="PR00344">
    <property type="entry name" value="BCTRLSENSOR"/>
</dbReference>
<evidence type="ECO:0000256" key="6">
    <source>
        <dbReference type="ARBA" id="ARBA00023012"/>
    </source>
</evidence>
<organism evidence="11 12">
    <name type="scientific">Sulfitobacter alexandrii</name>
    <dbReference type="NCBI Taxonomy" id="1917485"/>
    <lineage>
        <taxon>Bacteria</taxon>
        <taxon>Pseudomonadati</taxon>
        <taxon>Pseudomonadota</taxon>
        <taxon>Alphaproteobacteria</taxon>
        <taxon>Rhodobacterales</taxon>
        <taxon>Roseobacteraceae</taxon>
        <taxon>Sulfitobacter</taxon>
    </lineage>
</organism>
<accession>A0A1J0WG94</accession>
<dbReference type="PROSITE" id="PS50109">
    <property type="entry name" value="HIS_KIN"/>
    <property type="match status" value="1"/>
</dbReference>
<dbReference type="CDD" id="cd00130">
    <property type="entry name" value="PAS"/>
    <property type="match status" value="3"/>
</dbReference>
<dbReference type="InterPro" id="IPR013655">
    <property type="entry name" value="PAS_fold_3"/>
</dbReference>
<dbReference type="PANTHER" id="PTHR43711">
    <property type="entry name" value="TWO-COMPONENT HISTIDINE KINASE"/>
    <property type="match status" value="1"/>
</dbReference>
<dbReference type="Gene3D" id="2.10.70.100">
    <property type="match status" value="1"/>
</dbReference>
<evidence type="ECO:0000256" key="1">
    <source>
        <dbReference type="ARBA" id="ARBA00000085"/>
    </source>
</evidence>
<dbReference type="FunFam" id="1.10.287.130:FF:000001">
    <property type="entry name" value="Two-component sensor histidine kinase"/>
    <property type="match status" value="1"/>
</dbReference>
<dbReference type="InterPro" id="IPR004358">
    <property type="entry name" value="Sig_transdc_His_kin-like_C"/>
</dbReference>
<dbReference type="Pfam" id="PF08447">
    <property type="entry name" value="PAS_3"/>
    <property type="match status" value="1"/>
</dbReference>
<evidence type="ECO:0000256" key="3">
    <source>
        <dbReference type="ARBA" id="ARBA00022553"/>
    </source>
</evidence>
<dbReference type="PROSITE" id="PS50113">
    <property type="entry name" value="PAC"/>
    <property type="match status" value="2"/>
</dbReference>
<dbReference type="InterPro" id="IPR036097">
    <property type="entry name" value="HisK_dim/P_sf"/>
</dbReference>
<dbReference type="PANTHER" id="PTHR43711:SF1">
    <property type="entry name" value="HISTIDINE KINASE 1"/>
    <property type="match status" value="1"/>
</dbReference>
<dbReference type="AlphaFoldDB" id="A0A1J0WG94"/>
<feature type="domain" description="Histidine kinase" evidence="8">
    <location>
        <begin position="387"/>
        <end position="607"/>
    </location>
</feature>
<dbReference type="KEGG" id="suam:BOO69_07805"/>
<dbReference type="Pfam" id="PF02518">
    <property type="entry name" value="HATPase_c"/>
    <property type="match status" value="1"/>
</dbReference>
<keyword evidence="7" id="KW-0472">Membrane</keyword>
<proteinExistence type="predicted"/>
<dbReference type="PROSITE" id="PS50112">
    <property type="entry name" value="PAS"/>
    <property type="match status" value="3"/>
</dbReference>